<dbReference type="InterPro" id="IPR013324">
    <property type="entry name" value="RNA_pol_sigma_r3/r4-like"/>
</dbReference>
<keyword evidence="2" id="KW-0805">Transcription regulation</keyword>
<reference evidence="7 8" key="1">
    <citation type="submission" date="2023-07" db="EMBL/GenBank/DDBJ databases">
        <title>Citrobacter selenititolerans sp. nov., isolated from seleniferous soil.</title>
        <authorList>
            <person name="Zhang S."/>
            <person name="Li K."/>
            <person name="Peng J."/>
            <person name="Wang H."/>
            <person name="Sun J."/>
            <person name="Guo Y."/>
        </authorList>
    </citation>
    <scope>NUCLEOTIDE SEQUENCE [LARGE SCALE GENOMIC DNA]</scope>
    <source>
        <strain evidence="7 8">S2-9</strain>
    </source>
</reference>
<dbReference type="EMBL" id="JAUJYW010000003">
    <property type="protein sequence ID" value="MDN8599317.1"/>
    <property type="molecule type" value="Genomic_DNA"/>
</dbReference>
<keyword evidence="8" id="KW-1185">Reference proteome</keyword>
<dbReference type="InterPro" id="IPR039425">
    <property type="entry name" value="RNA_pol_sigma-70-like"/>
</dbReference>
<evidence type="ECO:0000256" key="4">
    <source>
        <dbReference type="ARBA" id="ARBA00023163"/>
    </source>
</evidence>
<dbReference type="Gene3D" id="1.10.1740.10">
    <property type="match status" value="1"/>
</dbReference>
<dbReference type="Pfam" id="PF08281">
    <property type="entry name" value="Sigma70_r4_2"/>
    <property type="match status" value="1"/>
</dbReference>
<keyword evidence="4" id="KW-0804">Transcription</keyword>
<dbReference type="Gene3D" id="1.10.10.10">
    <property type="entry name" value="Winged helix-like DNA-binding domain superfamily/Winged helix DNA-binding domain"/>
    <property type="match status" value="1"/>
</dbReference>
<accession>A0ABT8PTI0</accession>
<dbReference type="CDD" id="cd06171">
    <property type="entry name" value="Sigma70_r4"/>
    <property type="match status" value="1"/>
</dbReference>
<evidence type="ECO:0000313" key="8">
    <source>
        <dbReference type="Proteomes" id="UP001174867"/>
    </source>
</evidence>
<comment type="caution">
    <text evidence="7">The sequence shown here is derived from an EMBL/GenBank/DDBJ whole genome shotgun (WGS) entry which is preliminary data.</text>
</comment>
<gene>
    <name evidence="7" type="ORF">Q0A17_07850</name>
</gene>
<sequence length="174" mass="20232">MDIDKEEIRTLFSRIMLQDREAFTTLYQRTSGYLYTRILLIVRDRAIAADLLQEGYIKIWHGKLRSPIDAPWAWLCQVMRNQAIDHIRQHGRRGETALLGQEDDLIAPPPQQEKERRLTDCLSRLEAEKRSAIVLAWYHGFSHPEIASHLSAPQGTIKSWIRRGLSELKQCLSQ</sequence>
<dbReference type="RefSeq" id="WP_301697915.1">
    <property type="nucleotide sequence ID" value="NZ_JAUJYW010000003.1"/>
</dbReference>
<dbReference type="InterPro" id="IPR013325">
    <property type="entry name" value="RNA_pol_sigma_r2"/>
</dbReference>
<name>A0ABT8PTI0_9ENTR</name>
<dbReference type="NCBIfam" id="TIGR02937">
    <property type="entry name" value="sigma70-ECF"/>
    <property type="match status" value="1"/>
</dbReference>
<proteinExistence type="inferred from homology"/>
<dbReference type="Proteomes" id="UP001174867">
    <property type="component" value="Unassembled WGS sequence"/>
</dbReference>
<dbReference type="InterPro" id="IPR007627">
    <property type="entry name" value="RNA_pol_sigma70_r2"/>
</dbReference>
<dbReference type="InterPro" id="IPR013249">
    <property type="entry name" value="RNA_pol_sigma70_r4_t2"/>
</dbReference>
<dbReference type="PANTHER" id="PTHR43133:SF62">
    <property type="entry name" value="RNA POLYMERASE SIGMA FACTOR SIGZ"/>
    <property type="match status" value="1"/>
</dbReference>
<dbReference type="SUPFAM" id="SSF88659">
    <property type="entry name" value="Sigma3 and sigma4 domains of RNA polymerase sigma factors"/>
    <property type="match status" value="1"/>
</dbReference>
<dbReference type="PANTHER" id="PTHR43133">
    <property type="entry name" value="RNA POLYMERASE ECF-TYPE SIGMA FACTO"/>
    <property type="match status" value="1"/>
</dbReference>
<dbReference type="Pfam" id="PF04542">
    <property type="entry name" value="Sigma70_r2"/>
    <property type="match status" value="1"/>
</dbReference>
<evidence type="ECO:0000259" key="6">
    <source>
        <dbReference type="Pfam" id="PF08281"/>
    </source>
</evidence>
<feature type="domain" description="RNA polymerase sigma-70 region 2" evidence="5">
    <location>
        <begin position="26"/>
        <end position="93"/>
    </location>
</feature>
<evidence type="ECO:0000259" key="5">
    <source>
        <dbReference type="Pfam" id="PF04542"/>
    </source>
</evidence>
<dbReference type="InterPro" id="IPR014284">
    <property type="entry name" value="RNA_pol_sigma-70_dom"/>
</dbReference>
<keyword evidence="3" id="KW-0731">Sigma factor</keyword>
<comment type="similarity">
    <text evidence="1">Belongs to the sigma-70 factor family. ECF subfamily.</text>
</comment>
<dbReference type="SUPFAM" id="SSF88946">
    <property type="entry name" value="Sigma2 domain of RNA polymerase sigma factors"/>
    <property type="match status" value="1"/>
</dbReference>
<dbReference type="InterPro" id="IPR036388">
    <property type="entry name" value="WH-like_DNA-bd_sf"/>
</dbReference>
<evidence type="ECO:0000256" key="3">
    <source>
        <dbReference type="ARBA" id="ARBA00023082"/>
    </source>
</evidence>
<feature type="domain" description="RNA polymerase sigma factor 70 region 4 type 2" evidence="6">
    <location>
        <begin position="116"/>
        <end position="168"/>
    </location>
</feature>
<evidence type="ECO:0000256" key="2">
    <source>
        <dbReference type="ARBA" id="ARBA00023015"/>
    </source>
</evidence>
<protein>
    <submittedName>
        <fullName evidence="7">Sigma-70 family RNA polymerase sigma factor</fullName>
    </submittedName>
</protein>
<organism evidence="7 8">
    <name type="scientific">Citrobacter enshiensis</name>
    <dbReference type="NCBI Taxonomy" id="2971264"/>
    <lineage>
        <taxon>Bacteria</taxon>
        <taxon>Pseudomonadati</taxon>
        <taxon>Pseudomonadota</taxon>
        <taxon>Gammaproteobacteria</taxon>
        <taxon>Enterobacterales</taxon>
        <taxon>Enterobacteriaceae</taxon>
        <taxon>Citrobacter</taxon>
    </lineage>
</organism>
<evidence type="ECO:0000313" key="7">
    <source>
        <dbReference type="EMBL" id="MDN8599317.1"/>
    </source>
</evidence>
<evidence type="ECO:0000256" key="1">
    <source>
        <dbReference type="ARBA" id="ARBA00010641"/>
    </source>
</evidence>